<dbReference type="STRING" id="1387353.BSF38_03592"/>
<evidence type="ECO:0000256" key="1">
    <source>
        <dbReference type="SAM" id="MobiDB-lite"/>
    </source>
</evidence>
<gene>
    <name evidence="4" type="ORF">BSF38_03592</name>
</gene>
<dbReference type="InterPro" id="IPR010496">
    <property type="entry name" value="AL/BT2_dom"/>
</dbReference>
<dbReference type="AlphaFoldDB" id="A0A1U7CSY7"/>
<dbReference type="GO" id="GO:0016787">
    <property type="term" value="F:hydrolase activity"/>
    <property type="evidence" value="ECO:0007669"/>
    <property type="project" value="InterPro"/>
</dbReference>
<evidence type="ECO:0000313" key="4">
    <source>
        <dbReference type="EMBL" id="APW62060.1"/>
    </source>
</evidence>
<accession>A0A1U7CSY7</accession>
<evidence type="ECO:0000313" key="5">
    <source>
        <dbReference type="Proteomes" id="UP000186309"/>
    </source>
</evidence>
<feature type="domain" description="3-keto-alpha-glucoside-1,2-lyase/3-keto-2-hydroxy-glucal hydratase" evidence="3">
    <location>
        <begin position="67"/>
        <end position="259"/>
    </location>
</feature>
<feature type="chain" id="PRO_5013341445" description="3-keto-alpha-glucoside-1,2-lyase/3-keto-2-hydroxy-glucal hydratase domain-containing protein" evidence="2">
    <location>
        <begin position="25"/>
        <end position="372"/>
    </location>
</feature>
<feature type="signal peptide" evidence="2">
    <location>
        <begin position="1"/>
        <end position="24"/>
    </location>
</feature>
<dbReference type="RefSeq" id="WP_076347867.1">
    <property type="nucleotide sequence ID" value="NZ_CP019082.1"/>
</dbReference>
<sequence length="372" mass="40324">MFTRSTWLGRMGLFVAAGASLGLAGDQDPIVHVPTPSGWRQHDVRRPKPPVVAPGEAPAATPAPADAVVLFDGKSLDAWSSADGGKAAWKVADGGFEVAPGTGAIQTRESFGDVQLHVEWASPNPPNGKGQDRGNSGIFLMGQFELQVLDSYKADTYADGQAGALYGQYPPLFNASRPPGEWQTYDVAFRAPRFDKSGAVREPARMTVFFNGVLVQNNEELTGHTSWLEALPYEKGVDHGPIQLQDHGHPVRFRNIWLRKLPDRPGPSPENRQTPKTIALQPAELDALAGVYAAGTDPHAMRIVMTRQGDHLRFKLPFRPTPLEIVPVSATHFEFPQTDGRFVFQKDAQGHVTGVKLTIGDGGGSLFTKIKP</sequence>
<organism evidence="4 5">
    <name type="scientific">Paludisphaera borealis</name>
    <dbReference type="NCBI Taxonomy" id="1387353"/>
    <lineage>
        <taxon>Bacteria</taxon>
        <taxon>Pseudomonadati</taxon>
        <taxon>Planctomycetota</taxon>
        <taxon>Planctomycetia</taxon>
        <taxon>Isosphaerales</taxon>
        <taxon>Isosphaeraceae</taxon>
        <taxon>Paludisphaera</taxon>
    </lineage>
</organism>
<feature type="region of interest" description="Disordered" evidence="1">
    <location>
        <begin position="35"/>
        <end position="59"/>
    </location>
</feature>
<name>A0A1U7CSY7_9BACT</name>
<keyword evidence="5" id="KW-1185">Reference proteome</keyword>
<dbReference type="KEGG" id="pbor:BSF38_03592"/>
<evidence type="ECO:0000256" key="2">
    <source>
        <dbReference type="SAM" id="SignalP"/>
    </source>
</evidence>
<dbReference type="EMBL" id="CP019082">
    <property type="protein sequence ID" value="APW62060.1"/>
    <property type="molecule type" value="Genomic_DNA"/>
</dbReference>
<dbReference type="Gene3D" id="2.60.120.560">
    <property type="entry name" value="Exo-inulinase, domain 1"/>
    <property type="match status" value="1"/>
</dbReference>
<dbReference type="Proteomes" id="UP000186309">
    <property type="component" value="Chromosome"/>
</dbReference>
<keyword evidence="2" id="KW-0732">Signal</keyword>
<evidence type="ECO:0000259" key="3">
    <source>
        <dbReference type="Pfam" id="PF06439"/>
    </source>
</evidence>
<proteinExistence type="predicted"/>
<reference evidence="5" key="1">
    <citation type="submission" date="2016-12" db="EMBL/GenBank/DDBJ databases">
        <title>Comparative genomics of four Isosphaeraceae planctomycetes: a common pool of plasmids and glycoside hydrolase genes.</title>
        <authorList>
            <person name="Ivanova A."/>
        </authorList>
    </citation>
    <scope>NUCLEOTIDE SEQUENCE [LARGE SCALE GENOMIC DNA]</scope>
    <source>
        <strain evidence="5">PX4</strain>
    </source>
</reference>
<dbReference type="Pfam" id="PF06439">
    <property type="entry name" value="3keto-disac_hyd"/>
    <property type="match status" value="1"/>
</dbReference>
<protein>
    <recommendedName>
        <fullName evidence="3">3-keto-alpha-glucoside-1,2-lyase/3-keto-2-hydroxy-glucal hydratase domain-containing protein</fullName>
    </recommendedName>
</protein>